<name>A0AAV4XT67_CAEEX</name>
<feature type="compositionally biased region" description="Polar residues" evidence="1">
    <location>
        <begin position="20"/>
        <end position="42"/>
    </location>
</feature>
<accession>A0AAV4XT67</accession>
<reference evidence="2 3" key="1">
    <citation type="submission" date="2021-06" db="EMBL/GenBank/DDBJ databases">
        <title>Caerostris extrusa draft genome.</title>
        <authorList>
            <person name="Kono N."/>
            <person name="Arakawa K."/>
        </authorList>
    </citation>
    <scope>NUCLEOTIDE SEQUENCE [LARGE SCALE GENOMIC DNA]</scope>
</reference>
<dbReference type="Proteomes" id="UP001054945">
    <property type="component" value="Unassembled WGS sequence"/>
</dbReference>
<sequence length="68" mass="7561">MDKPPLHSHGSGITPDHRTSPTPFLSEQQPELNQQRTNNSSHLRPVVPKARTLANCHQVAQEMKGPDD</sequence>
<dbReference type="EMBL" id="BPLR01018153">
    <property type="protein sequence ID" value="GIY97370.1"/>
    <property type="molecule type" value="Genomic_DNA"/>
</dbReference>
<organism evidence="2 3">
    <name type="scientific">Caerostris extrusa</name>
    <name type="common">Bark spider</name>
    <name type="synonym">Caerostris bankana</name>
    <dbReference type="NCBI Taxonomy" id="172846"/>
    <lineage>
        <taxon>Eukaryota</taxon>
        <taxon>Metazoa</taxon>
        <taxon>Ecdysozoa</taxon>
        <taxon>Arthropoda</taxon>
        <taxon>Chelicerata</taxon>
        <taxon>Arachnida</taxon>
        <taxon>Araneae</taxon>
        <taxon>Araneomorphae</taxon>
        <taxon>Entelegynae</taxon>
        <taxon>Araneoidea</taxon>
        <taxon>Araneidae</taxon>
        <taxon>Caerostris</taxon>
    </lineage>
</organism>
<keyword evidence="3" id="KW-1185">Reference proteome</keyword>
<feature type="region of interest" description="Disordered" evidence="1">
    <location>
        <begin position="1"/>
        <end position="54"/>
    </location>
</feature>
<evidence type="ECO:0000313" key="2">
    <source>
        <dbReference type="EMBL" id="GIY97370.1"/>
    </source>
</evidence>
<gene>
    <name evidence="2" type="ORF">CEXT_617171</name>
</gene>
<evidence type="ECO:0000313" key="3">
    <source>
        <dbReference type="Proteomes" id="UP001054945"/>
    </source>
</evidence>
<dbReference type="AlphaFoldDB" id="A0AAV4XT67"/>
<evidence type="ECO:0000256" key="1">
    <source>
        <dbReference type="SAM" id="MobiDB-lite"/>
    </source>
</evidence>
<comment type="caution">
    <text evidence="2">The sequence shown here is derived from an EMBL/GenBank/DDBJ whole genome shotgun (WGS) entry which is preliminary data.</text>
</comment>
<proteinExistence type="predicted"/>
<protein>
    <submittedName>
        <fullName evidence="2">Uncharacterized protein</fullName>
    </submittedName>
</protein>